<sequence length="203" mass="21863">MLVSRPFLISSLTSQPANGALHSQLSAACLDAAMYLSQTCLEALNTGLLQGNMAIMKALIFAAGLVLGFEMFAKHPVDSDIEMAFQGAKDVLTHLSRQSPQAAHYLEILTTLSSAIAKRRSKESSAGRSRYVSKILSLDSSAPGGLGDEVQWLPISLNDSQLMPAVDGEAAQDWAFPQLEGGDLCLDWESLNISQWDSFPFLS</sequence>
<reference evidence="1" key="1">
    <citation type="submission" date="2022-08" db="EMBL/GenBank/DDBJ databases">
        <title>Genome Sequence of Fusarium decemcellulare.</title>
        <authorList>
            <person name="Buettner E."/>
        </authorList>
    </citation>
    <scope>NUCLEOTIDE SEQUENCE</scope>
    <source>
        <strain evidence="1">Babe19</strain>
    </source>
</reference>
<dbReference type="Proteomes" id="UP001148629">
    <property type="component" value="Unassembled WGS sequence"/>
</dbReference>
<evidence type="ECO:0000313" key="2">
    <source>
        <dbReference type="Proteomes" id="UP001148629"/>
    </source>
</evidence>
<accession>A0ACC1RRJ3</accession>
<organism evidence="1 2">
    <name type="scientific">Fusarium decemcellulare</name>
    <dbReference type="NCBI Taxonomy" id="57161"/>
    <lineage>
        <taxon>Eukaryota</taxon>
        <taxon>Fungi</taxon>
        <taxon>Dikarya</taxon>
        <taxon>Ascomycota</taxon>
        <taxon>Pezizomycotina</taxon>
        <taxon>Sordariomycetes</taxon>
        <taxon>Hypocreomycetidae</taxon>
        <taxon>Hypocreales</taxon>
        <taxon>Nectriaceae</taxon>
        <taxon>Fusarium</taxon>
        <taxon>Fusarium decemcellulare species complex</taxon>
    </lineage>
</organism>
<protein>
    <submittedName>
        <fullName evidence="1">Uncharacterized protein</fullName>
    </submittedName>
</protein>
<name>A0ACC1RRJ3_9HYPO</name>
<keyword evidence="2" id="KW-1185">Reference proteome</keyword>
<gene>
    <name evidence="1" type="ORF">NM208_g12157</name>
</gene>
<comment type="caution">
    <text evidence="1">The sequence shown here is derived from an EMBL/GenBank/DDBJ whole genome shotgun (WGS) entry which is preliminary data.</text>
</comment>
<proteinExistence type="predicted"/>
<dbReference type="EMBL" id="JANRMS010002123">
    <property type="protein sequence ID" value="KAJ3524176.1"/>
    <property type="molecule type" value="Genomic_DNA"/>
</dbReference>
<evidence type="ECO:0000313" key="1">
    <source>
        <dbReference type="EMBL" id="KAJ3524176.1"/>
    </source>
</evidence>